<feature type="domain" description="DUF7918" evidence="1">
    <location>
        <begin position="7"/>
        <end position="158"/>
    </location>
</feature>
<dbReference type="AlphaFoldDB" id="A0AAD5S241"/>
<organism evidence="2 3">
    <name type="scientific">Rhizophlyctis rosea</name>
    <dbReference type="NCBI Taxonomy" id="64517"/>
    <lineage>
        <taxon>Eukaryota</taxon>
        <taxon>Fungi</taxon>
        <taxon>Fungi incertae sedis</taxon>
        <taxon>Chytridiomycota</taxon>
        <taxon>Chytridiomycota incertae sedis</taxon>
        <taxon>Chytridiomycetes</taxon>
        <taxon>Rhizophlyctidales</taxon>
        <taxon>Rhizophlyctidaceae</taxon>
        <taxon>Rhizophlyctis</taxon>
    </lineage>
</organism>
<accession>A0AAD5S241</accession>
<dbReference type="PANTHER" id="PTHR36223:SF1">
    <property type="entry name" value="TRANSCRIPTION ELONGATION FACTOR EAF N-TERMINAL DOMAIN-CONTAINING PROTEIN"/>
    <property type="match status" value="1"/>
</dbReference>
<dbReference type="PANTHER" id="PTHR36223">
    <property type="entry name" value="BETA-LACTAMASE-TYPE TRANSPEPTIDASE FOLD DOMAIN CONTAINING PROTEIN"/>
    <property type="match status" value="1"/>
</dbReference>
<name>A0AAD5S241_9FUNG</name>
<evidence type="ECO:0000259" key="1">
    <source>
        <dbReference type="Pfam" id="PF25534"/>
    </source>
</evidence>
<gene>
    <name evidence="2" type="ORF">HK097_003960</name>
</gene>
<proteinExistence type="predicted"/>
<dbReference type="EMBL" id="JADGJD010001984">
    <property type="protein sequence ID" value="KAJ3035993.1"/>
    <property type="molecule type" value="Genomic_DNA"/>
</dbReference>
<reference evidence="2" key="1">
    <citation type="submission" date="2020-05" db="EMBL/GenBank/DDBJ databases">
        <title>Phylogenomic resolution of chytrid fungi.</title>
        <authorList>
            <person name="Stajich J.E."/>
            <person name="Amses K."/>
            <person name="Simmons R."/>
            <person name="Seto K."/>
            <person name="Myers J."/>
            <person name="Bonds A."/>
            <person name="Quandt C.A."/>
            <person name="Barry K."/>
            <person name="Liu P."/>
            <person name="Grigoriev I."/>
            <person name="Longcore J.E."/>
            <person name="James T.Y."/>
        </authorList>
    </citation>
    <scope>NUCLEOTIDE SEQUENCE</scope>
    <source>
        <strain evidence="2">JEL0318</strain>
    </source>
</reference>
<evidence type="ECO:0000313" key="3">
    <source>
        <dbReference type="Proteomes" id="UP001212841"/>
    </source>
</evidence>
<dbReference type="Proteomes" id="UP001212841">
    <property type="component" value="Unassembled WGS sequence"/>
</dbReference>
<evidence type="ECO:0000313" key="2">
    <source>
        <dbReference type="EMBL" id="KAJ3035993.1"/>
    </source>
</evidence>
<protein>
    <recommendedName>
        <fullName evidence="1">DUF7918 domain-containing protein</fullName>
    </recommendedName>
</protein>
<dbReference type="Pfam" id="PF25534">
    <property type="entry name" value="DUF7918"/>
    <property type="match status" value="1"/>
</dbReference>
<sequence>MHTNHFSAEIFVDDIPAKEYNVETDELGDTSKAECYIQADGGAKYAVSIATHQYDALVSAWVIIDGKVCHKGLLNKENSTNMIEGRKISKHEFQPFVFAPIHTVEDGSSQNVQEAGTIKVEFRAARIVQIENADYIVDGSEQTEVNEKAKKGALISHVT</sequence>
<keyword evidence="3" id="KW-1185">Reference proteome</keyword>
<dbReference type="InterPro" id="IPR057678">
    <property type="entry name" value="DUF7918"/>
</dbReference>
<comment type="caution">
    <text evidence="2">The sequence shown here is derived from an EMBL/GenBank/DDBJ whole genome shotgun (WGS) entry which is preliminary data.</text>
</comment>